<dbReference type="PRINTS" id="PR00126">
    <property type="entry name" value="ATPASEGAMMA"/>
</dbReference>
<name>A0A174ZF22_9FIRM</name>
<comment type="function">
    <text evidence="1 10">Produces ATP from ADP in the presence of a proton gradient across the membrane. The gamma chain is believed to be important in regulating ATPase activity and the flow of protons through the CF(0) complex.</text>
</comment>
<dbReference type="Gene3D" id="3.40.1380.10">
    <property type="match status" value="1"/>
</dbReference>
<evidence type="ECO:0000256" key="1">
    <source>
        <dbReference type="ARBA" id="ARBA00003456"/>
    </source>
</evidence>
<comment type="similarity">
    <text evidence="3 10">Belongs to the ATPase gamma chain family.</text>
</comment>
<dbReference type="STRING" id="39492.ERS852540_01188"/>
<evidence type="ECO:0000256" key="6">
    <source>
        <dbReference type="ARBA" id="ARBA00023065"/>
    </source>
</evidence>
<dbReference type="InterPro" id="IPR023632">
    <property type="entry name" value="ATP_synth_F1_gsu_CS"/>
</dbReference>
<dbReference type="GO" id="GO:0046933">
    <property type="term" value="F:proton-transporting ATP synthase activity, rotational mechanism"/>
    <property type="evidence" value="ECO:0007669"/>
    <property type="project" value="UniProtKB-UniRule"/>
</dbReference>
<dbReference type="SUPFAM" id="SSF52943">
    <property type="entry name" value="ATP synthase (F1-ATPase), gamma subunit"/>
    <property type="match status" value="1"/>
</dbReference>
<evidence type="ECO:0000256" key="7">
    <source>
        <dbReference type="ARBA" id="ARBA00023136"/>
    </source>
</evidence>
<evidence type="ECO:0000256" key="10">
    <source>
        <dbReference type="HAMAP-Rule" id="MF_00815"/>
    </source>
</evidence>
<protein>
    <recommendedName>
        <fullName evidence="10">ATP synthase gamma chain</fullName>
    </recommendedName>
    <alternativeName>
        <fullName evidence="10">ATP synthase F1 sector gamma subunit</fullName>
    </alternativeName>
    <alternativeName>
        <fullName evidence="10">F-ATPase gamma subunit</fullName>
    </alternativeName>
</protein>
<dbReference type="GO" id="GO:0005886">
    <property type="term" value="C:plasma membrane"/>
    <property type="evidence" value="ECO:0007669"/>
    <property type="project" value="UniProtKB-SubCell"/>
</dbReference>
<evidence type="ECO:0000313" key="11">
    <source>
        <dbReference type="EMBL" id="CUQ85895.1"/>
    </source>
</evidence>
<evidence type="ECO:0000313" key="12">
    <source>
        <dbReference type="Proteomes" id="UP000095662"/>
    </source>
</evidence>
<dbReference type="EMBL" id="CZBY01000008">
    <property type="protein sequence ID" value="CUQ85895.1"/>
    <property type="molecule type" value="Genomic_DNA"/>
</dbReference>
<dbReference type="PANTHER" id="PTHR11693:SF22">
    <property type="entry name" value="ATP SYNTHASE SUBUNIT GAMMA, MITOCHONDRIAL"/>
    <property type="match status" value="1"/>
</dbReference>
<keyword evidence="7 10" id="KW-0472">Membrane</keyword>
<reference evidence="11 12" key="1">
    <citation type="submission" date="2015-09" db="EMBL/GenBank/DDBJ databases">
        <authorList>
            <consortium name="Pathogen Informatics"/>
        </authorList>
    </citation>
    <scope>NUCLEOTIDE SEQUENCE [LARGE SCALE GENOMIC DNA]</scope>
    <source>
        <strain evidence="11 12">2789STDY5834928</strain>
    </source>
</reference>
<sequence length="286" mass="31623">MASGNMKDIKRRVKSVESTMQITKAMELVASSKLRKAKLRAEDARPFFDAQYSLMCRIAGETENLSTVYTRHREVKNRLFIVIAGDRGLAGGYNSNILKLVQQTHGNEYMPKIIAVGKKSAEFFTKHEYDVVAQFPGIAEHIKTADAADIAQIATDLFAKGEVDEIELFFTQFVSPLVQTPTRMPVLPIDAPTGKAVPENKAGTTYDPSPEAVFNRVIPKLITSLIMCAVNESYASELGARRTAMENATDNAEEMIANLSLMYNRARQEKITNELNEIVSGANALN</sequence>
<organism evidence="11 12">
    <name type="scientific">[Eubacterium] siraeum</name>
    <dbReference type="NCBI Taxonomy" id="39492"/>
    <lineage>
        <taxon>Bacteria</taxon>
        <taxon>Bacillati</taxon>
        <taxon>Bacillota</taxon>
        <taxon>Clostridia</taxon>
        <taxon>Eubacteriales</taxon>
        <taxon>Oscillospiraceae</taxon>
        <taxon>Oscillospiraceae incertae sedis</taxon>
    </lineage>
</organism>
<dbReference type="OrthoDB" id="9812769at2"/>
<evidence type="ECO:0000256" key="8">
    <source>
        <dbReference type="ARBA" id="ARBA00023196"/>
    </source>
</evidence>
<dbReference type="Pfam" id="PF00231">
    <property type="entry name" value="ATP-synt"/>
    <property type="match status" value="1"/>
</dbReference>
<evidence type="ECO:0000256" key="4">
    <source>
        <dbReference type="ARBA" id="ARBA00022448"/>
    </source>
</evidence>
<dbReference type="HAMAP" id="MF_00815">
    <property type="entry name" value="ATP_synth_gamma_bact"/>
    <property type="match status" value="1"/>
</dbReference>
<keyword evidence="6 10" id="KW-0406">Ion transport</keyword>
<dbReference type="CDD" id="cd12151">
    <property type="entry name" value="F1-ATPase_gamma"/>
    <property type="match status" value="1"/>
</dbReference>
<comment type="subunit">
    <text evidence="10">F-type ATPases have 2 components, CF(1) - the catalytic core - and CF(0) - the membrane proton channel. CF(1) has five subunits: alpha(3), beta(3), gamma(1), delta(1), epsilon(1). CF(0) has three main subunits: a, b and c.</text>
</comment>
<dbReference type="Gene3D" id="1.10.287.80">
    <property type="entry name" value="ATP synthase, gamma subunit, helix hairpin domain"/>
    <property type="match status" value="1"/>
</dbReference>
<keyword evidence="9 10" id="KW-0066">ATP synthesis</keyword>
<dbReference type="GO" id="GO:0045259">
    <property type="term" value="C:proton-transporting ATP synthase complex"/>
    <property type="evidence" value="ECO:0007669"/>
    <property type="project" value="UniProtKB-KW"/>
</dbReference>
<proteinExistence type="inferred from homology"/>
<dbReference type="InterPro" id="IPR000131">
    <property type="entry name" value="ATP_synth_F1_gsu"/>
</dbReference>
<dbReference type="PROSITE" id="PS00153">
    <property type="entry name" value="ATPASE_GAMMA"/>
    <property type="match status" value="1"/>
</dbReference>
<keyword evidence="8 10" id="KW-0139">CF(1)</keyword>
<gene>
    <name evidence="10 11" type="primary">atpG</name>
    <name evidence="11" type="ORF">ERS852540_01188</name>
</gene>
<dbReference type="GO" id="GO:0042777">
    <property type="term" value="P:proton motive force-driven plasma membrane ATP synthesis"/>
    <property type="evidence" value="ECO:0007669"/>
    <property type="project" value="UniProtKB-UniRule"/>
</dbReference>
<dbReference type="NCBIfam" id="TIGR01146">
    <property type="entry name" value="ATPsyn_F1gamma"/>
    <property type="match status" value="1"/>
</dbReference>
<accession>A0A174ZF22</accession>
<keyword evidence="5 10" id="KW-0375">Hydrogen ion transport</keyword>
<dbReference type="GO" id="GO:0005524">
    <property type="term" value="F:ATP binding"/>
    <property type="evidence" value="ECO:0007669"/>
    <property type="project" value="UniProtKB-UniRule"/>
</dbReference>
<evidence type="ECO:0000256" key="5">
    <source>
        <dbReference type="ARBA" id="ARBA00022781"/>
    </source>
</evidence>
<evidence type="ECO:0000256" key="3">
    <source>
        <dbReference type="ARBA" id="ARBA00007681"/>
    </source>
</evidence>
<dbReference type="AlphaFoldDB" id="A0A174ZF22"/>
<evidence type="ECO:0000256" key="2">
    <source>
        <dbReference type="ARBA" id="ARBA00004170"/>
    </source>
</evidence>
<dbReference type="Proteomes" id="UP000095662">
    <property type="component" value="Unassembled WGS sequence"/>
</dbReference>
<keyword evidence="10" id="KW-1003">Cell membrane</keyword>
<evidence type="ECO:0000256" key="9">
    <source>
        <dbReference type="ARBA" id="ARBA00023310"/>
    </source>
</evidence>
<keyword evidence="4 10" id="KW-0813">Transport</keyword>
<dbReference type="InterPro" id="IPR035968">
    <property type="entry name" value="ATP_synth_F1_ATPase_gsu"/>
</dbReference>
<comment type="subcellular location">
    <subcellularLocation>
        <location evidence="10">Cell membrane</location>
        <topology evidence="10">Peripheral membrane protein</topology>
    </subcellularLocation>
    <subcellularLocation>
        <location evidence="2">Membrane</location>
        <topology evidence="2">Peripheral membrane protein</topology>
    </subcellularLocation>
</comment>
<dbReference type="PANTHER" id="PTHR11693">
    <property type="entry name" value="ATP SYNTHASE GAMMA CHAIN"/>
    <property type="match status" value="1"/>
</dbReference>